<name>A0A5Q2F7V7_9CAUD</name>
<reference evidence="1 2" key="1">
    <citation type="submission" date="2019-10" db="EMBL/GenBank/DDBJ databases">
        <title>Complete genome sequence of Erwinia phage Midgardsormr38.</title>
        <authorList>
            <person name="Dislers A."/>
            <person name="Zrelovs N."/>
            <person name="Kazaks A."/>
        </authorList>
    </citation>
    <scope>NUCLEOTIDE SEQUENCE [LARGE SCALE GENOMIC DNA]</scope>
</reference>
<dbReference type="Proteomes" id="UP000349651">
    <property type="component" value="Segment"/>
</dbReference>
<keyword evidence="2" id="KW-1185">Reference proteome</keyword>
<protein>
    <submittedName>
        <fullName evidence="1">Uncharacterized protein</fullName>
    </submittedName>
</protein>
<sequence length="223" mass="23934">MANYGAFLTDQQGNPYYILDTLPLCLIEKKTFSITGGRGISVIHPNDSTFRLVFCRTNVAGSSFSYYLDTVTTGSYVVDSRGAASGFTLDVYVFGYQYQAPPKYGIAIWDSAGRCVITNETKVLRGVEVVGNQADPNASGYNAASTLVGEWAVAPDVMGSFNGVINQGGQVYPIQAIAYTSAYKSGSSTVIKSEFVGDSGSGASNVQFYNRRNTIKAINVSMY</sequence>
<dbReference type="EMBL" id="MN602881">
    <property type="protein sequence ID" value="QGF21987.1"/>
    <property type="molecule type" value="Genomic_DNA"/>
</dbReference>
<proteinExistence type="predicted"/>
<organism evidence="1 2">
    <name type="scientific">Erwinia phage Midgardsormr38</name>
    <dbReference type="NCBI Taxonomy" id="2663326"/>
    <lineage>
        <taxon>Viruses</taxon>
        <taxon>Duplodnaviria</taxon>
        <taxon>Heunggongvirae</taxon>
        <taxon>Uroviricota</taxon>
        <taxon>Caudoviricetes</taxon>
        <taxon>Midgardsormrvirus</taxon>
        <taxon>Midgardsormrvirus midgardsormr38</taxon>
    </lineage>
</organism>
<dbReference type="RefSeq" id="YP_010667116.1">
    <property type="nucleotide sequence ID" value="NC_070949.1"/>
</dbReference>
<evidence type="ECO:0000313" key="2">
    <source>
        <dbReference type="Proteomes" id="UP000349651"/>
    </source>
</evidence>
<accession>A0A5Q2F7V7</accession>
<dbReference type="GeneID" id="77943228"/>
<evidence type="ECO:0000313" key="1">
    <source>
        <dbReference type="EMBL" id="QGF21987.1"/>
    </source>
</evidence>
<dbReference type="KEGG" id="vg:77943228"/>